<evidence type="ECO:0000313" key="6">
    <source>
        <dbReference type="Proteomes" id="UP000451471"/>
    </source>
</evidence>
<evidence type="ECO:0000259" key="4">
    <source>
        <dbReference type="Pfam" id="PF15915"/>
    </source>
</evidence>
<dbReference type="OrthoDB" id="156233at2157"/>
<evidence type="ECO:0000259" key="3">
    <source>
        <dbReference type="Pfam" id="PF04967"/>
    </source>
</evidence>
<dbReference type="InterPro" id="IPR031803">
    <property type="entry name" value="BAT_GAF/HTH-assoc"/>
</dbReference>
<feature type="domain" description="HTH bat-type" evidence="3">
    <location>
        <begin position="157"/>
        <end position="201"/>
    </location>
</feature>
<comment type="caution">
    <text evidence="5">The sequence shown here is derived from an EMBL/GenBank/DDBJ whole genome shotgun (WGS) entry which is preliminary data.</text>
</comment>
<organism evidence="5 6">
    <name type="scientific">Halomarina oriensis</name>
    <dbReference type="NCBI Taxonomy" id="671145"/>
    <lineage>
        <taxon>Archaea</taxon>
        <taxon>Methanobacteriati</taxon>
        <taxon>Methanobacteriota</taxon>
        <taxon>Stenosarchaea group</taxon>
        <taxon>Halobacteria</taxon>
        <taxon>Halobacteriales</taxon>
        <taxon>Natronomonadaceae</taxon>
        <taxon>Halomarina</taxon>
    </lineage>
</organism>
<dbReference type="Pfam" id="PF04967">
    <property type="entry name" value="HTH_10"/>
    <property type="match status" value="1"/>
</dbReference>
<gene>
    <name evidence="5" type="ORF">GQS65_05845</name>
</gene>
<dbReference type="InterPro" id="IPR007050">
    <property type="entry name" value="HTH_bacterioopsin"/>
</dbReference>
<sequence length="212" mass="24373">MIQIVDITVPADAFELGALVERLPEVHVELERMIPLRDGIAPLFWAANGEREEIIETLESSPRTEEVRYLTEDGRRRLFEVQWSSEVDGLVGLLLEHDVRMLDGESIGEGWDFRLQFPSQDRLSAFQEDCKRDGIPVILRRMYDPHYPNDTNGMSSEQQEAIVAAYEHGYFEVPRRATLAELAERFDISDNAYSQRLRRGLASLVYETMVKA</sequence>
<proteinExistence type="predicted"/>
<dbReference type="RefSeq" id="WP_158203726.1">
    <property type="nucleotide sequence ID" value="NZ_WSZK01000012.1"/>
</dbReference>
<dbReference type="AlphaFoldDB" id="A0A6B0GGJ8"/>
<evidence type="ECO:0000313" key="5">
    <source>
        <dbReference type="EMBL" id="MWG34016.1"/>
    </source>
</evidence>
<dbReference type="PANTHER" id="PTHR34236">
    <property type="entry name" value="DIMETHYL SULFOXIDE REDUCTASE TRANSCRIPTIONAL ACTIVATOR"/>
    <property type="match status" value="1"/>
</dbReference>
<dbReference type="Pfam" id="PF15915">
    <property type="entry name" value="BAT"/>
    <property type="match status" value="1"/>
</dbReference>
<keyword evidence="2" id="KW-0804">Transcription</keyword>
<dbReference type="Proteomes" id="UP000451471">
    <property type="component" value="Unassembled WGS sequence"/>
</dbReference>
<accession>A0A6B0GGJ8</accession>
<evidence type="ECO:0000256" key="2">
    <source>
        <dbReference type="ARBA" id="ARBA00023163"/>
    </source>
</evidence>
<protein>
    <submittedName>
        <fullName evidence="5">Bacterio-opsin activator</fullName>
    </submittedName>
</protein>
<keyword evidence="6" id="KW-1185">Reference proteome</keyword>
<reference evidence="5 6" key="1">
    <citation type="submission" date="2019-12" db="EMBL/GenBank/DDBJ databases">
        <title>Halocatena pleomorpha gen. nov. sp. nov., an extremely halophilic archaeon of family Halobacteriaceae isolated from saltpan soil.</title>
        <authorList>
            <person name="Pal Y."/>
            <person name="Verma A."/>
            <person name="Krishnamurthi S."/>
            <person name="Kumar P."/>
        </authorList>
    </citation>
    <scope>NUCLEOTIDE SEQUENCE [LARGE SCALE GENOMIC DNA]</scope>
    <source>
        <strain evidence="5 6">JCM 16495</strain>
    </source>
</reference>
<dbReference type="EMBL" id="WSZK01000012">
    <property type="protein sequence ID" value="MWG34016.1"/>
    <property type="molecule type" value="Genomic_DNA"/>
</dbReference>
<dbReference type="PANTHER" id="PTHR34236:SF1">
    <property type="entry name" value="DIMETHYL SULFOXIDE REDUCTASE TRANSCRIPTIONAL ACTIVATOR"/>
    <property type="match status" value="1"/>
</dbReference>
<name>A0A6B0GGJ8_9EURY</name>
<evidence type="ECO:0000256" key="1">
    <source>
        <dbReference type="ARBA" id="ARBA00023015"/>
    </source>
</evidence>
<feature type="domain" description="Bacterioopsin transcriptional activator GAF and HTH associated" evidence="4">
    <location>
        <begin position="24"/>
        <end position="133"/>
    </location>
</feature>
<keyword evidence="1" id="KW-0805">Transcription regulation</keyword>